<dbReference type="Pfam" id="PF13443">
    <property type="entry name" value="HTH_26"/>
    <property type="match status" value="1"/>
</dbReference>
<dbReference type="CDD" id="cd00093">
    <property type="entry name" value="HTH_XRE"/>
    <property type="match status" value="1"/>
</dbReference>
<protein>
    <submittedName>
        <fullName evidence="2">Transcriptional regulator</fullName>
    </submittedName>
</protein>
<proteinExistence type="predicted"/>
<dbReference type="AlphaFoldDB" id="A0A6S6SGC7"/>
<feature type="domain" description="HTH cro/C1-type" evidence="1">
    <location>
        <begin position="19"/>
        <end position="76"/>
    </location>
</feature>
<dbReference type="SUPFAM" id="SSF47413">
    <property type="entry name" value="lambda repressor-like DNA-binding domains"/>
    <property type="match status" value="1"/>
</dbReference>
<sequence length="90" mass="10502">MNNLDENLTKFYKTIGSNVKKIREDRGLTQLELSQQMNFNSVGLIGQAEIYYNKQHFSLKHLFMIASILECSIEDFFEGIKVPPMNWDIN</sequence>
<dbReference type="GO" id="GO:0003677">
    <property type="term" value="F:DNA binding"/>
    <property type="evidence" value="ECO:0007669"/>
    <property type="project" value="InterPro"/>
</dbReference>
<evidence type="ECO:0000259" key="1">
    <source>
        <dbReference type="PROSITE" id="PS50943"/>
    </source>
</evidence>
<evidence type="ECO:0000313" key="2">
    <source>
        <dbReference type="EMBL" id="CAA6803939.1"/>
    </source>
</evidence>
<dbReference type="InterPro" id="IPR010982">
    <property type="entry name" value="Lambda_DNA-bd_dom_sf"/>
</dbReference>
<dbReference type="Gene3D" id="1.10.260.40">
    <property type="entry name" value="lambda repressor-like DNA-binding domains"/>
    <property type="match status" value="1"/>
</dbReference>
<dbReference type="EMBL" id="CACVAR010000121">
    <property type="protein sequence ID" value="CAA6803939.1"/>
    <property type="molecule type" value="Genomic_DNA"/>
</dbReference>
<dbReference type="InterPro" id="IPR001387">
    <property type="entry name" value="Cro/C1-type_HTH"/>
</dbReference>
<reference evidence="2" key="1">
    <citation type="submission" date="2020-01" db="EMBL/GenBank/DDBJ databases">
        <authorList>
            <person name="Meier V. D."/>
            <person name="Meier V D."/>
        </authorList>
    </citation>
    <scope>NUCLEOTIDE SEQUENCE</scope>
    <source>
        <strain evidence="2">HLG_WM_MAG_03</strain>
    </source>
</reference>
<organism evidence="2">
    <name type="scientific">uncultured Sulfurovum sp</name>
    <dbReference type="NCBI Taxonomy" id="269237"/>
    <lineage>
        <taxon>Bacteria</taxon>
        <taxon>Pseudomonadati</taxon>
        <taxon>Campylobacterota</taxon>
        <taxon>Epsilonproteobacteria</taxon>
        <taxon>Campylobacterales</taxon>
        <taxon>Sulfurovaceae</taxon>
        <taxon>Sulfurovum</taxon>
        <taxon>environmental samples</taxon>
    </lineage>
</organism>
<accession>A0A6S6SGC7</accession>
<gene>
    <name evidence="2" type="ORF">HELGO_WM35342</name>
</gene>
<name>A0A6S6SGC7_9BACT</name>
<dbReference type="PROSITE" id="PS50943">
    <property type="entry name" value="HTH_CROC1"/>
    <property type="match status" value="1"/>
</dbReference>